<dbReference type="OrthoDB" id="5348546at2759"/>
<feature type="compositionally biased region" description="Basic and acidic residues" evidence="1">
    <location>
        <begin position="294"/>
        <end position="311"/>
    </location>
</feature>
<protein>
    <recommendedName>
        <fullName evidence="2">FHA domain-containing protein</fullName>
    </recommendedName>
</protein>
<dbReference type="SUPFAM" id="SSF49879">
    <property type="entry name" value="SMAD/FHA domain"/>
    <property type="match status" value="1"/>
</dbReference>
<feature type="domain" description="FHA" evidence="2">
    <location>
        <begin position="76"/>
        <end position="129"/>
    </location>
</feature>
<dbReference type="PROSITE" id="PS50006">
    <property type="entry name" value="FHA_DOMAIN"/>
    <property type="match status" value="1"/>
</dbReference>
<dbReference type="Gene3D" id="2.60.200.20">
    <property type="match status" value="1"/>
</dbReference>
<dbReference type="InterPro" id="IPR000253">
    <property type="entry name" value="FHA_dom"/>
</dbReference>
<proteinExistence type="predicted"/>
<organism evidence="3 4">
    <name type="scientific">Tortispora caseinolytica NRRL Y-17796</name>
    <dbReference type="NCBI Taxonomy" id="767744"/>
    <lineage>
        <taxon>Eukaryota</taxon>
        <taxon>Fungi</taxon>
        <taxon>Dikarya</taxon>
        <taxon>Ascomycota</taxon>
        <taxon>Saccharomycotina</taxon>
        <taxon>Trigonopsidomycetes</taxon>
        <taxon>Trigonopsidales</taxon>
        <taxon>Trigonopsidaceae</taxon>
        <taxon>Tortispora</taxon>
    </lineage>
</organism>
<feature type="region of interest" description="Disordered" evidence="1">
    <location>
        <begin position="34"/>
        <end position="55"/>
    </location>
</feature>
<dbReference type="Pfam" id="PF00498">
    <property type="entry name" value="FHA"/>
    <property type="match status" value="1"/>
</dbReference>
<dbReference type="InterPro" id="IPR008984">
    <property type="entry name" value="SMAD_FHA_dom_sf"/>
</dbReference>
<sequence length="526" mass="58010">MSLSENLLPAFDPESENITPVKAKQKHELHQAFYPTPEPSSSVVDHLSPDSGTSRSLRKPLVSITTVLVPLDGHRVTIGRSSQSCTYSLSCTNRQVSRVHVRLQYVQSSQVLIVECLGWNSIFVRTRNGSTQIRHNQCEELKNANGALIDIRGERVVVHIAHPDSDDTLSDIPTPVKNREAVPHNQDKRFLSSWHNVPEPSAAPAPAPALTPATSSNIATVSSPIKGVTISEDADVAASSSVSAPQLTKTAPAAGQRRKCIAAPNAAEVGSQNKKIKIALTQIKKADAAQLEEKKITTRESEKPKTTDKKVRQAIRKPAEVPQTEQTSLKDSKKLDNDPPKALKKKHMKDVKTNATGVSKSVEREVAKDAFKDVAKDVTKDVVEDIAKDTDKDIAKDDVKDDVKDDQHELDDETQAAESYATNVINHLAYSRLASTPLSAIKDSLSVDISISELQEILTDTACIGVIHRQGKDAAGKPLESEYYYIPENDSDTHRRFNVEQLRGHSGLRSCRKQHKQYFWRKPHKR</sequence>
<name>A0A1E4TCH3_9ASCO</name>
<reference evidence="4" key="1">
    <citation type="submission" date="2016-02" db="EMBL/GenBank/DDBJ databases">
        <title>Comparative genomics of biotechnologically important yeasts.</title>
        <authorList>
            <consortium name="DOE Joint Genome Institute"/>
            <person name="Riley R."/>
            <person name="Haridas S."/>
            <person name="Wolfe K.H."/>
            <person name="Lopes M.R."/>
            <person name="Hittinger C.T."/>
            <person name="Goker M."/>
            <person name="Salamov A."/>
            <person name="Wisecaver J."/>
            <person name="Long T.M."/>
            <person name="Aerts A.L."/>
            <person name="Barry K."/>
            <person name="Choi C."/>
            <person name="Clum A."/>
            <person name="Coughlan A.Y."/>
            <person name="Deshpande S."/>
            <person name="Douglass A.P."/>
            <person name="Hanson S.J."/>
            <person name="Klenk H.-P."/>
            <person name="Labutti K."/>
            <person name="Lapidus A."/>
            <person name="Lindquist E."/>
            <person name="Lipzen A."/>
            <person name="Meier-Kolthoff J.P."/>
            <person name="Ohm R.A."/>
            <person name="Otillar R.P."/>
            <person name="Pangilinan J."/>
            <person name="Peng Y."/>
            <person name="Rokas A."/>
            <person name="Rosa C.A."/>
            <person name="Scheuner C."/>
            <person name="Sibirny A.A."/>
            <person name="Slot J.C."/>
            <person name="Stielow J.B."/>
            <person name="Sun H."/>
            <person name="Kurtzman C.P."/>
            <person name="Blackwell M."/>
            <person name="Jeffries T.W."/>
            <person name="Grigoriev I.V."/>
        </authorList>
    </citation>
    <scope>NUCLEOTIDE SEQUENCE [LARGE SCALE GENOMIC DNA]</scope>
    <source>
        <strain evidence="4">NRRL Y-17796</strain>
    </source>
</reference>
<accession>A0A1E4TCH3</accession>
<dbReference type="AlphaFoldDB" id="A0A1E4TCH3"/>
<keyword evidence="4" id="KW-1185">Reference proteome</keyword>
<evidence type="ECO:0000313" key="4">
    <source>
        <dbReference type="Proteomes" id="UP000095023"/>
    </source>
</evidence>
<evidence type="ECO:0000259" key="2">
    <source>
        <dbReference type="PROSITE" id="PS50006"/>
    </source>
</evidence>
<dbReference type="CDD" id="cd22699">
    <property type="entry name" value="FHA_PLM2-like"/>
    <property type="match status" value="1"/>
</dbReference>
<dbReference type="Proteomes" id="UP000095023">
    <property type="component" value="Unassembled WGS sequence"/>
</dbReference>
<evidence type="ECO:0000313" key="3">
    <source>
        <dbReference type="EMBL" id="ODV89413.1"/>
    </source>
</evidence>
<evidence type="ECO:0000256" key="1">
    <source>
        <dbReference type="SAM" id="MobiDB-lite"/>
    </source>
</evidence>
<feature type="compositionally biased region" description="Basic and acidic residues" evidence="1">
    <location>
        <begin position="328"/>
        <end position="341"/>
    </location>
</feature>
<feature type="region of interest" description="Disordered" evidence="1">
    <location>
        <begin position="294"/>
        <end position="355"/>
    </location>
</feature>
<dbReference type="EMBL" id="KV453843">
    <property type="protein sequence ID" value="ODV89413.1"/>
    <property type="molecule type" value="Genomic_DNA"/>
</dbReference>
<gene>
    <name evidence="3" type="ORF">CANCADRAFT_4037</name>
</gene>